<dbReference type="Proteomes" id="UP001419268">
    <property type="component" value="Unassembled WGS sequence"/>
</dbReference>
<comment type="caution">
    <text evidence="2">The sequence shown here is derived from an EMBL/GenBank/DDBJ whole genome shotgun (WGS) entry which is preliminary data.</text>
</comment>
<keyword evidence="3" id="KW-1185">Reference proteome</keyword>
<sequence>MKLGTKIRHHSLTVVRHQPLKGTTTPHTGKTTPHTRTTFLVIKKQNKTKNLKSNQERSN</sequence>
<name>A0AAP0L798_9MAGN</name>
<proteinExistence type="predicted"/>
<feature type="region of interest" description="Disordered" evidence="1">
    <location>
        <begin position="16"/>
        <end position="59"/>
    </location>
</feature>
<reference evidence="2 3" key="1">
    <citation type="submission" date="2024-01" db="EMBL/GenBank/DDBJ databases">
        <title>Genome assemblies of Stephania.</title>
        <authorList>
            <person name="Yang L."/>
        </authorList>
    </citation>
    <scope>NUCLEOTIDE SEQUENCE [LARGE SCALE GENOMIC DNA]</scope>
    <source>
        <strain evidence="2">JXDWG</strain>
        <tissue evidence="2">Leaf</tissue>
    </source>
</reference>
<gene>
    <name evidence="2" type="ORF">Scep_000777</name>
</gene>
<accession>A0AAP0L798</accession>
<evidence type="ECO:0000256" key="1">
    <source>
        <dbReference type="SAM" id="MobiDB-lite"/>
    </source>
</evidence>
<feature type="compositionally biased region" description="Low complexity" evidence="1">
    <location>
        <begin position="21"/>
        <end position="38"/>
    </location>
</feature>
<organism evidence="2 3">
    <name type="scientific">Stephania cephalantha</name>
    <dbReference type="NCBI Taxonomy" id="152367"/>
    <lineage>
        <taxon>Eukaryota</taxon>
        <taxon>Viridiplantae</taxon>
        <taxon>Streptophyta</taxon>
        <taxon>Embryophyta</taxon>
        <taxon>Tracheophyta</taxon>
        <taxon>Spermatophyta</taxon>
        <taxon>Magnoliopsida</taxon>
        <taxon>Ranunculales</taxon>
        <taxon>Menispermaceae</taxon>
        <taxon>Menispermoideae</taxon>
        <taxon>Cissampelideae</taxon>
        <taxon>Stephania</taxon>
    </lineage>
</organism>
<evidence type="ECO:0000313" key="2">
    <source>
        <dbReference type="EMBL" id="KAK9165586.1"/>
    </source>
</evidence>
<dbReference type="AlphaFoldDB" id="A0AAP0L798"/>
<evidence type="ECO:0000313" key="3">
    <source>
        <dbReference type="Proteomes" id="UP001419268"/>
    </source>
</evidence>
<protein>
    <submittedName>
        <fullName evidence="2">Uncharacterized protein</fullName>
    </submittedName>
</protein>
<dbReference type="EMBL" id="JBBNAG010000001">
    <property type="protein sequence ID" value="KAK9165586.1"/>
    <property type="molecule type" value="Genomic_DNA"/>
</dbReference>